<keyword evidence="1" id="KW-1133">Transmembrane helix</keyword>
<organism evidence="2 3">
    <name type="scientific">Cercopithifilaria johnstoni</name>
    <dbReference type="NCBI Taxonomy" id="2874296"/>
    <lineage>
        <taxon>Eukaryota</taxon>
        <taxon>Metazoa</taxon>
        <taxon>Ecdysozoa</taxon>
        <taxon>Nematoda</taxon>
        <taxon>Chromadorea</taxon>
        <taxon>Rhabditida</taxon>
        <taxon>Spirurina</taxon>
        <taxon>Spiruromorpha</taxon>
        <taxon>Filarioidea</taxon>
        <taxon>Onchocercidae</taxon>
        <taxon>Cercopithifilaria</taxon>
    </lineage>
</organism>
<comment type="caution">
    <text evidence="2">The sequence shown here is derived from an EMBL/GenBank/DDBJ whole genome shotgun (WGS) entry which is preliminary data.</text>
</comment>
<proteinExistence type="predicted"/>
<evidence type="ECO:0000313" key="3">
    <source>
        <dbReference type="Proteomes" id="UP000746747"/>
    </source>
</evidence>
<evidence type="ECO:0000256" key="1">
    <source>
        <dbReference type="SAM" id="Phobius"/>
    </source>
</evidence>
<keyword evidence="1" id="KW-0472">Membrane</keyword>
<feature type="transmembrane region" description="Helical" evidence="1">
    <location>
        <begin position="12"/>
        <end position="31"/>
    </location>
</feature>
<keyword evidence="3" id="KW-1185">Reference proteome</keyword>
<keyword evidence="1" id="KW-0812">Transmembrane</keyword>
<evidence type="ECO:0000313" key="2">
    <source>
        <dbReference type="EMBL" id="CAG9529571.1"/>
    </source>
</evidence>
<dbReference type="OrthoDB" id="5845579at2759"/>
<feature type="transmembrane region" description="Helical" evidence="1">
    <location>
        <begin position="85"/>
        <end position="109"/>
    </location>
</feature>
<name>A0A8J2LTD8_9BILA</name>
<feature type="non-terminal residue" evidence="2">
    <location>
        <position position="1"/>
    </location>
</feature>
<dbReference type="AlphaFoldDB" id="A0A8J2LTD8"/>
<sequence>LLWGISELFLYGLAPLSAFFALIHADLEWLFPTYAMRTLFPSFMLILPILFTIFSYILYWFIDLIIDVQQVSDNLLDMEVWKRCIWASALLITNIYAVLLTIVVLQLIYYQHYIVIEEQVVREQQNIINEGRVRYLHYRRQRRRQLINQLPNAGIRQNQERLNNNQANVENV</sequence>
<reference evidence="2" key="1">
    <citation type="submission" date="2021-09" db="EMBL/GenBank/DDBJ databases">
        <authorList>
            <consortium name="Pathogen Informatics"/>
        </authorList>
    </citation>
    <scope>NUCLEOTIDE SEQUENCE</scope>
</reference>
<gene>
    <name evidence="2" type="ORF">CJOHNSTONI_LOCUS139</name>
</gene>
<dbReference type="Proteomes" id="UP000746747">
    <property type="component" value="Unassembled WGS sequence"/>
</dbReference>
<dbReference type="EMBL" id="CAKAEH010000030">
    <property type="protein sequence ID" value="CAG9529571.1"/>
    <property type="molecule type" value="Genomic_DNA"/>
</dbReference>
<protein>
    <submittedName>
        <fullName evidence="2">Uncharacterized protein</fullName>
    </submittedName>
</protein>
<accession>A0A8J2LTD8</accession>
<feature type="transmembrane region" description="Helical" evidence="1">
    <location>
        <begin position="43"/>
        <end position="62"/>
    </location>
</feature>